<evidence type="ECO:0000256" key="6">
    <source>
        <dbReference type="RuleBase" id="RU003943"/>
    </source>
</evidence>
<organism evidence="8 9">
    <name type="scientific">Segatella cerevisiae</name>
    <dbReference type="NCBI Taxonomy" id="2053716"/>
    <lineage>
        <taxon>Bacteria</taxon>
        <taxon>Pseudomonadati</taxon>
        <taxon>Bacteroidota</taxon>
        <taxon>Bacteroidia</taxon>
        <taxon>Bacteroidales</taxon>
        <taxon>Prevotellaceae</taxon>
        <taxon>Segatella</taxon>
    </lineage>
</organism>
<evidence type="ECO:0000256" key="4">
    <source>
        <dbReference type="ARBA" id="ARBA00022989"/>
    </source>
</evidence>
<sequence length="281" mass="31109">MEILQYSFFQNAILGSLLASIVCGFIGTYIVTRRLVFISGGITHASFGGIGIGVFTGINPILSAMVFSILSALGIQWMSHRGDVREDSAIALFWTFGMSVGIICCFLTPGFMPNLPSYLFGSILTINRTDLWLLGGMTLLVALLFIFFLHPIQSVAFDSTFARSQHLPVNFIENLMMALIAMTIVSTLRLIGVVLAISLLTIPQMSANLFSYSWKKIILLSIFIGWADCLIGLCFSYWFDVPSGAAIIFTSIIVYCLLKMIKIIQKREDIQQTEELQEGQI</sequence>
<evidence type="ECO:0000256" key="5">
    <source>
        <dbReference type="ARBA" id="ARBA00023136"/>
    </source>
</evidence>
<evidence type="ECO:0000256" key="7">
    <source>
        <dbReference type="SAM" id="Phobius"/>
    </source>
</evidence>
<feature type="transmembrane region" description="Helical" evidence="7">
    <location>
        <begin position="12"/>
        <end position="31"/>
    </location>
</feature>
<comment type="caution">
    <text evidence="8">The sequence shown here is derived from an EMBL/GenBank/DDBJ whole genome shotgun (WGS) entry which is preliminary data.</text>
</comment>
<evidence type="ECO:0000256" key="2">
    <source>
        <dbReference type="ARBA" id="ARBA00008034"/>
    </source>
</evidence>
<dbReference type="Pfam" id="PF00950">
    <property type="entry name" value="ABC-3"/>
    <property type="match status" value="1"/>
</dbReference>
<dbReference type="RefSeq" id="WP_252760183.1">
    <property type="nucleotide sequence ID" value="NZ_JAMXLY010000007.1"/>
</dbReference>
<dbReference type="Proteomes" id="UP001204015">
    <property type="component" value="Unassembled WGS sequence"/>
</dbReference>
<dbReference type="InterPro" id="IPR037294">
    <property type="entry name" value="ABC_BtuC-like"/>
</dbReference>
<keyword evidence="6" id="KW-0813">Transport</keyword>
<feature type="transmembrane region" description="Helical" evidence="7">
    <location>
        <begin position="131"/>
        <end position="152"/>
    </location>
</feature>
<feature type="transmembrane region" description="Helical" evidence="7">
    <location>
        <begin position="172"/>
        <end position="197"/>
    </location>
</feature>
<reference evidence="8 9" key="1">
    <citation type="submission" date="2022-06" db="EMBL/GenBank/DDBJ databases">
        <title>A taxonomic note on the genus Prevotella: Description of four novel genera and emended description of the genera Hallella and Xylanibacter.</title>
        <authorList>
            <person name="Hitch T.C.A."/>
        </authorList>
    </citation>
    <scope>NUCLEOTIDE SEQUENCE [LARGE SCALE GENOMIC DNA]</scope>
    <source>
        <strain evidence="8 9">DSM 100619</strain>
    </source>
</reference>
<dbReference type="InterPro" id="IPR001626">
    <property type="entry name" value="ABC_TroCD"/>
</dbReference>
<dbReference type="SUPFAM" id="SSF81345">
    <property type="entry name" value="ABC transporter involved in vitamin B12 uptake, BtuC"/>
    <property type="match status" value="1"/>
</dbReference>
<dbReference type="CDD" id="cd06550">
    <property type="entry name" value="TM_ABC_iron-siderophores_like"/>
    <property type="match status" value="1"/>
</dbReference>
<feature type="transmembrane region" description="Helical" evidence="7">
    <location>
        <begin position="244"/>
        <end position="261"/>
    </location>
</feature>
<accession>A0ABT1BUQ7</accession>
<evidence type="ECO:0000256" key="3">
    <source>
        <dbReference type="ARBA" id="ARBA00022692"/>
    </source>
</evidence>
<dbReference type="Gene3D" id="1.10.3470.10">
    <property type="entry name" value="ABC transporter involved in vitamin B12 uptake, BtuC"/>
    <property type="match status" value="1"/>
</dbReference>
<feature type="transmembrane region" description="Helical" evidence="7">
    <location>
        <begin position="52"/>
        <end position="77"/>
    </location>
</feature>
<comment type="similarity">
    <text evidence="2 6">Belongs to the ABC-3 integral membrane protein family.</text>
</comment>
<protein>
    <submittedName>
        <fullName evidence="8">Metal ABC transporter permease</fullName>
    </submittedName>
</protein>
<evidence type="ECO:0000256" key="1">
    <source>
        <dbReference type="ARBA" id="ARBA00004141"/>
    </source>
</evidence>
<name>A0ABT1BUQ7_9BACT</name>
<keyword evidence="5 7" id="KW-0472">Membrane</keyword>
<evidence type="ECO:0000313" key="9">
    <source>
        <dbReference type="Proteomes" id="UP001204015"/>
    </source>
</evidence>
<keyword evidence="3 6" id="KW-0812">Transmembrane</keyword>
<comment type="subcellular location">
    <subcellularLocation>
        <location evidence="6">Cell membrane</location>
        <topology evidence="6">Multi-pass membrane protein</topology>
    </subcellularLocation>
    <subcellularLocation>
        <location evidence="1">Membrane</location>
        <topology evidence="1">Multi-pass membrane protein</topology>
    </subcellularLocation>
</comment>
<proteinExistence type="inferred from homology"/>
<evidence type="ECO:0000313" key="8">
    <source>
        <dbReference type="EMBL" id="MCO6024819.1"/>
    </source>
</evidence>
<dbReference type="PANTHER" id="PTHR30477">
    <property type="entry name" value="ABC-TRANSPORTER METAL-BINDING PROTEIN"/>
    <property type="match status" value="1"/>
</dbReference>
<dbReference type="PANTHER" id="PTHR30477:SF18">
    <property type="entry name" value="METAL TRANSPORT SYSTEM MEMBRANE PROTEIN CT_417-RELATED"/>
    <property type="match status" value="1"/>
</dbReference>
<feature type="transmembrane region" description="Helical" evidence="7">
    <location>
        <begin position="217"/>
        <end position="238"/>
    </location>
</feature>
<gene>
    <name evidence="8" type="ORF">NG821_02995</name>
</gene>
<dbReference type="EMBL" id="JAMXLY010000007">
    <property type="protein sequence ID" value="MCO6024819.1"/>
    <property type="molecule type" value="Genomic_DNA"/>
</dbReference>
<keyword evidence="9" id="KW-1185">Reference proteome</keyword>
<feature type="transmembrane region" description="Helical" evidence="7">
    <location>
        <begin position="89"/>
        <end position="111"/>
    </location>
</feature>
<keyword evidence="4 7" id="KW-1133">Transmembrane helix</keyword>